<dbReference type="Proteomes" id="UP001458880">
    <property type="component" value="Unassembled WGS sequence"/>
</dbReference>
<dbReference type="SUPFAM" id="SSF56219">
    <property type="entry name" value="DNase I-like"/>
    <property type="match status" value="1"/>
</dbReference>
<accession>A0AAW1I8J9</accession>
<organism evidence="2 3">
    <name type="scientific">Popillia japonica</name>
    <name type="common">Japanese beetle</name>
    <dbReference type="NCBI Taxonomy" id="7064"/>
    <lineage>
        <taxon>Eukaryota</taxon>
        <taxon>Metazoa</taxon>
        <taxon>Ecdysozoa</taxon>
        <taxon>Arthropoda</taxon>
        <taxon>Hexapoda</taxon>
        <taxon>Insecta</taxon>
        <taxon>Pterygota</taxon>
        <taxon>Neoptera</taxon>
        <taxon>Endopterygota</taxon>
        <taxon>Coleoptera</taxon>
        <taxon>Polyphaga</taxon>
        <taxon>Scarabaeiformia</taxon>
        <taxon>Scarabaeidae</taxon>
        <taxon>Rutelinae</taxon>
        <taxon>Popillia</taxon>
    </lineage>
</organism>
<gene>
    <name evidence="2" type="ORF">QE152_g37940</name>
</gene>
<dbReference type="Gene3D" id="3.60.10.10">
    <property type="entry name" value="Endonuclease/exonuclease/phosphatase"/>
    <property type="match status" value="1"/>
</dbReference>
<name>A0AAW1I8J9_POPJA</name>
<evidence type="ECO:0000313" key="3">
    <source>
        <dbReference type="Proteomes" id="UP001458880"/>
    </source>
</evidence>
<feature type="region of interest" description="Disordered" evidence="1">
    <location>
        <begin position="1"/>
        <end position="34"/>
    </location>
</feature>
<proteinExistence type="predicted"/>
<reference evidence="2 3" key="1">
    <citation type="journal article" date="2024" name="BMC Genomics">
        <title>De novo assembly and annotation of Popillia japonica's genome with initial clues to its potential as an invasive pest.</title>
        <authorList>
            <person name="Cucini C."/>
            <person name="Boschi S."/>
            <person name="Funari R."/>
            <person name="Cardaioli E."/>
            <person name="Iannotti N."/>
            <person name="Marturano G."/>
            <person name="Paoli F."/>
            <person name="Bruttini M."/>
            <person name="Carapelli A."/>
            <person name="Frati F."/>
            <person name="Nardi F."/>
        </authorList>
    </citation>
    <scope>NUCLEOTIDE SEQUENCE [LARGE SCALE GENOMIC DNA]</scope>
    <source>
        <strain evidence="2">DMR45628</strain>
    </source>
</reference>
<dbReference type="InterPro" id="IPR036691">
    <property type="entry name" value="Endo/exonu/phosph_ase_sf"/>
</dbReference>
<feature type="compositionally biased region" description="Basic and acidic residues" evidence="1">
    <location>
        <begin position="1"/>
        <end position="32"/>
    </location>
</feature>
<evidence type="ECO:0000256" key="1">
    <source>
        <dbReference type="SAM" id="MobiDB-lite"/>
    </source>
</evidence>
<sequence>MDADQDNEKDTRTENLKEKQQQKQRQAYKDRNAITTVGRLKTDNDIKSNKLGKAQNVKKTDIWKLGVWNVRSLKGKEDEIVYEFEKAGLDILIIPETKKKGEGEIQLLNEHVLIHSGVPKTERAADGIACVIHEKLAGSIISWKGWSEKILAVELTIDEEKITILAIYGPNEDESKEIKDKFWNDLTLITD</sequence>
<evidence type="ECO:0000313" key="2">
    <source>
        <dbReference type="EMBL" id="KAK9685573.1"/>
    </source>
</evidence>
<comment type="caution">
    <text evidence="2">The sequence shown here is derived from an EMBL/GenBank/DDBJ whole genome shotgun (WGS) entry which is preliminary data.</text>
</comment>
<dbReference type="AlphaFoldDB" id="A0AAW1I8J9"/>
<keyword evidence="3" id="KW-1185">Reference proteome</keyword>
<dbReference type="EMBL" id="JASPKY010000769">
    <property type="protein sequence ID" value="KAK9685573.1"/>
    <property type="molecule type" value="Genomic_DNA"/>
</dbReference>
<protein>
    <submittedName>
        <fullName evidence="2">Uncharacterized protein</fullName>
    </submittedName>
</protein>